<dbReference type="OrthoDB" id="60033at2759"/>
<feature type="modified residue" description="4-aspartylphosphate" evidence="2">
    <location>
        <position position="175"/>
    </location>
</feature>
<evidence type="ECO:0000256" key="1">
    <source>
        <dbReference type="ARBA" id="ARBA00022553"/>
    </source>
</evidence>
<dbReference type="STRING" id="1447883.A0A2B7XBH2"/>
<comment type="caution">
    <text evidence="5">The sequence shown here is derived from an EMBL/GenBank/DDBJ whole genome shotgun (WGS) entry which is preliminary data.</text>
</comment>
<dbReference type="InterPro" id="IPR050956">
    <property type="entry name" value="2C_system_His_kinase"/>
</dbReference>
<dbReference type="AlphaFoldDB" id="A0A2B7XBH2"/>
<dbReference type="Pfam" id="PF00072">
    <property type="entry name" value="Response_reg"/>
    <property type="match status" value="1"/>
</dbReference>
<proteinExistence type="predicted"/>
<dbReference type="InterPro" id="IPR001789">
    <property type="entry name" value="Sig_transdc_resp-reg_receiver"/>
</dbReference>
<feature type="region of interest" description="Disordered" evidence="3">
    <location>
        <begin position="1"/>
        <end position="20"/>
    </location>
</feature>
<feature type="domain" description="Response regulatory" evidence="4">
    <location>
        <begin position="124"/>
        <end position="245"/>
    </location>
</feature>
<dbReference type="PANTHER" id="PTHR43719">
    <property type="entry name" value="TWO-COMPONENT HISTIDINE KINASE"/>
    <property type="match status" value="1"/>
</dbReference>
<evidence type="ECO:0000259" key="4">
    <source>
        <dbReference type="PROSITE" id="PS50110"/>
    </source>
</evidence>
<evidence type="ECO:0000313" key="6">
    <source>
        <dbReference type="Proteomes" id="UP000224634"/>
    </source>
</evidence>
<dbReference type="Proteomes" id="UP000224634">
    <property type="component" value="Unassembled WGS sequence"/>
</dbReference>
<protein>
    <recommendedName>
        <fullName evidence="4">Response regulatory domain-containing protein</fullName>
    </recommendedName>
</protein>
<accession>A0A2B7XBH2</accession>
<evidence type="ECO:0000313" key="5">
    <source>
        <dbReference type="EMBL" id="PGH06239.1"/>
    </source>
</evidence>
<dbReference type="CDD" id="cd17546">
    <property type="entry name" value="REC_hyHK_CKI1_RcsC-like"/>
    <property type="match status" value="1"/>
</dbReference>
<gene>
    <name evidence="5" type="ORF">AJ80_08208</name>
</gene>
<keyword evidence="6" id="KW-1185">Reference proteome</keyword>
<evidence type="ECO:0000256" key="3">
    <source>
        <dbReference type="SAM" id="MobiDB-lite"/>
    </source>
</evidence>
<evidence type="ECO:0000256" key="2">
    <source>
        <dbReference type="PROSITE-ProRule" id="PRU00169"/>
    </source>
</evidence>
<dbReference type="InterPro" id="IPR011006">
    <property type="entry name" value="CheY-like_superfamily"/>
</dbReference>
<dbReference type="PROSITE" id="PS50110">
    <property type="entry name" value="RESPONSE_REGULATORY"/>
    <property type="match status" value="1"/>
</dbReference>
<dbReference type="SMART" id="SM00448">
    <property type="entry name" value="REC"/>
    <property type="match status" value="1"/>
</dbReference>
<dbReference type="PANTHER" id="PTHR43719:SF28">
    <property type="entry name" value="PEROXIDE STRESS-ACTIVATED HISTIDINE KINASE MAK1-RELATED"/>
    <property type="match status" value="1"/>
</dbReference>
<keyword evidence="1 2" id="KW-0597">Phosphoprotein</keyword>
<dbReference type="SUPFAM" id="SSF52172">
    <property type="entry name" value="CheY-like"/>
    <property type="match status" value="1"/>
</dbReference>
<reference evidence="5 6" key="1">
    <citation type="submission" date="2017-10" db="EMBL/GenBank/DDBJ databases">
        <title>Comparative genomics in systemic dimorphic fungi from Ajellomycetaceae.</title>
        <authorList>
            <person name="Munoz J.F."/>
            <person name="Mcewen J.G."/>
            <person name="Clay O.K."/>
            <person name="Cuomo C.A."/>
        </authorList>
    </citation>
    <scope>NUCLEOTIDE SEQUENCE [LARGE SCALE GENOMIC DNA]</scope>
    <source>
        <strain evidence="5 6">UAMH7299</strain>
    </source>
</reference>
<dbReference type="Gene3D" id="3.40.50.2300">
    <property type="match status" value="1"/>
</dbReference>
<sequence length="267" mass="29785">MYREYSRRTARDSHRNDNNGLAYFVSKPCGPNKLARALEFCLRNHNFSHSSIINPGPQLSSPGLPYEGPASSQSLIGMSSPQPEVDRAEHYLQGGNFPPTSPTRAGEFLAPAADDARPEKQRPLLLLVDDNNINLKLLSTFAKKNSYEYDAAENGLVALQAFQNAPKPHDIVFMDISMPVMDGIEATRAMRKLEHERQQKPAMIIALTGLGSASFQQEAFSNGINIFLTKPISFDNLRKILNDWAPDMEPQSHDREVESIAYGRVDR</sequence>
<organism evidence="5 6">
    <name type="scientific">Polytolypa hystricis (strain UAMH7299)</name>
    <dbReference type="NCBI Taxonomy" id="1447883"/>
    <lineage>
        <taxon>Eukaryota</taxon>
        <taxon>Fungi</taxon>
        <taxon>Dikarya</taxon>
        <taxon>Ascomycota</taxon>
        <taxon>Pezizomycotina</taxon>
        <taxon>Eurotiomycetes</taxon>
        <taxon>Eurotiomycetidae</taxon>
        <taxon>Onygenales</taxon>
        <taxon>Onygenales incertae sedis</taxon>
        <taxon>Polytolypa</taxon>
    </lineage>
</organism>
<name>A0A2B7XBH2_POLH7</name>
<feature type="compositionally biased region" description="Basic and acidic residues" evidence="3">
    <location>
        <begin position="1"/>
        <end position="17"/>
    </location>
</feature>
<dbReference type="GO" id="GO:0000160">
    <property type="term" value="P:phosphorelay signal transduction system"/>
    <property type="evidence" value="ECO:0007669"/>
    <property type="project" value="InterPro"/>
</dbReference>
<dbReference type="EMBL" id="PDNA01000180">
    <property type="protein sequence ID" value="PGH06239.1"/>
    <property type="molecule type" value="Genomic_DNA"/>
</dbReference>